<dbReference type="PANTHER" id="PTHR20938:SF0">
    <property type="entry name" value="INTEGRATOR COMPLEX SUBUNIT 4"/>
    <property type="match status" value="1"/>
</dbReference>
<dbReference type="AlphaFoldDB" id="A0A430Q6B5"/>
<name>A0A430Q6B5_SCHBO</name>
<feature type="region of interest" description="Disordered" evidence="1">
    <location>
        <begin position="429"/>
        <end position="460"/>
    </location>
</feature>
<dbReference type="EMBL" id="QMKO01002543">
    <property type="protein sequence ID" value="RTG83204.1"/>
    <property type="molecule type" value="Genomic_DNA"/>
</dbReference>
<comment type="caution">
    <text evidence="2">The sequence shown here is derived from an EMBL/GenBank/DDBJ whole genome shotgun (WGS) entry which is preliminary data.</text>
</comment>
<evidence type="ECO:0000313" key="3">
    <source>
        <dbReference type="Proteomes" id="UP000290809"/>
    </source>
</evidence>
<sequence length="671" mass="74766">MLISECEKFLTRLRALPPTATQELSVLGVINEAFACPSAHVRSGCLDLLAGWNSPQICLSAGSAGEVVLWHTADGDPRVRDRSFHCLLTWLCSLNAVLKSSEFSRPGKAKYFNNHKESAKKELTGWFEANLESVYSAACQGLLDNEELAFACPSAHVRSGCLDLLAGWNSPQICLSAGSAGEVVLWHTADGDPRVRDRSFHCLLTWLCSLNAVLKSSEFSRPGKAKYFNNHKESAKKELTGWFEANLESVYSAACQGLLDNEELVRRTSLHVLGKLSTIWPHRSLTDVPVFSLNSLVSSKIFLDSDLEETQLVDDAFIRVCCRLQDPSRSFVTENCLLQTLEKTVMSDRQVRRSMMEGDNKSKDRKNKSNNNNSLRSTVDNRLQTKNLTSDSINLISTGCNGAIISGLEDDYFENCLLQTLEKTVMSDRQVRRSMMEGDNKSKDRKNKSNNNNSLRSTVDNRLQTKNLTSDSINLISTGCNGAIISGLEDDYFEIRCTTLATVTHIASLNTRFALNCQDLLVDMLTDDIQDVRLAAVRALSVVGDKNSGRESKGGIYRKTPLLRLVDIWKRTLAEGSGRIRRRLHHLLSQCRLASAPCLISLLDGLLQNLRRYPEDRDNLWSLLRTHSWLNGPEPVKEDPAYLTVLLLVLNAEPSIPGMLAKFPRHVASTK</sequence>
<dbReference type="Proteomes" id="UP000290809">
    <property type="component" value="Unassembled WGS sequence"/>
</dbReference>
<dbReference type="SUPFAM" id="SSF48371">
    <property type="entry name" value="ARM repeat"/>
    <property type="match status" value="1"/>
</dbReference>
<keyword evidence="3" id="KW-1185">Reference proteome</keyword>
<accession>A0A430Q6B5</accession>
<feature type="compositionally biased region" description="Basic and acidic residues" evidence="1">
    <location>
        <begin position="348"/>
        <end position="362"/>
    </location>
</feature>
<evidence type="ECO:0000256" key="1">
    <source>
        <dbReference type="SAM" id="MobiDB-lite"/>
    </source>
</evidence>
<feature type="region of interest" description="Disordered" evidence="1">
    <location>
        <begin position="348"/>
        <end position="383"/>
    </location>
</feature>
<dbReference type="InterPro" id="IPR011989">
    <property type="entry name" value="ARM-like"/>
</dbReference>
<protein>
    <submittedName>
        <fullName evidence="2">Integrator complex subunit 4</fullName>
    </submittedName>
</protein>
<feature type="non-terminal residue" evidence="2">
    <location>
        <position position="671"/>
    </location>
</feature>
<reference evidence="2 3" key="1">
    <citation type="journal article" date="2019" name="PLoS Pathog.">
        <title>Genome sequence of the bovine parasite Schistosoma bovis Tanzania.</title>
        <authorList>
            <person name="Oey H."/>
            <person name="Zakrzewski M."/>
            <person name="Gobert G."/>
            <person name="Gravermann K."/>
            <person name="Stoye J."/>
            <person name="Jones M."/>
            <person name="Mcmanus D."/>
            <person name="Krause L."/>
        </authorList>
    </citation>
    <scope>NUCLEOTIDE SEQUENCE [LARGE SCALE GENOMIC DNA]</scope>
    <source>
        <strain evidence="2 3">TAN1997</strain>
    </source>
</reference>
<proteinExistence type="predicted"/>
<dbReference type="InterPro" id="IPR016024">
    <property type="entry name" value="ARM-type_fold"/>
</dbReference>
<feature type="compositionally biased region" description="Basic and acidic residues" evidence="1">
    <location>
        <begin position="429"/>
        <end position="442"/>
    </location>
</feature>
<organism evidence="2 3">
    <name type="scientific">Schistosoma bovis</name>
    <name type="common">Blood fluke</name>
    <dbReference type="NCBI Taxonomy" id="6184"/>
    <lineage>
        <taxon>Eukaryota</taxon>
        <taxon>Metazoa</taxon>
        <taxon>Spiralia</taxon>
        <taxon>Lophotrochozoa</taxon>
        <taxon>Platyhelminthes</taxon>
        <taxon>Trematoda</taxon>
        <taxon>Digenea</taxon>
        <taxon>Strigeidida</taxon>
        <taxon>Schistosomatoidea</taxon>
        <taxon>Schistosomatidae</taxon>
        <taxon>Schistosoma</taxon>
    </lineage>
</organism>
<dbReference type="STRING" id="6184.A0A430Q6B5"/>
<dbReference type="PANTHER" id="PTHR20938">
    <property type="entry name" value="INTEGRATOR COMPLEX SUBUNIT 4"/>
    <property type="match status" value="1"/>
</dbReference>
<evidence type="ECO:0000313" key="2">
    <source>
        <dbReference type="EMBL" id="RTG83204.1"/>
    </source>
</evidence>
<gene>
    <name evidence="2" type="ORF">DC041_0008249</name>
</gene>
<dbReference type="Gene3D" id="1.25.10.10">
    <property type="entry name" value="Leucine-rich Repeat Variant"/>
    <property type="match status" value="1"/>
</dbReference>